<dbReference type="GeneID" id="121103828"/>
<dbReference type="KEGG" id="umr:121103828"/>
<feature type="region of interest" description="Disordered" evidence="1">
    <location>
        <begin position="1"/>
        <end position="130"/>
    </location>
</feature>
<reference evidence="3" key="1">
    <citation type="submission" date="2025-08" db="UniProtKB">
        <authorList>
            <consortium name="RefSeq"/>
        </authorList>
    </citation>
    <scope>IDENTIFICATION</scope>
    <source>
        <tissue evidence="3">Whole blood</tissue>
    </source>
</reference>
<sequence length="251" mass="25935">MQGTRRRPAEGPGGPGVAADPGRVEKAREGAEVQAPGARPRPLGPGPAPLDPARHGRPLPPGGAGLLQPMSAGGPARPMNAPALGRPASRGEPASESAGGAGGGRRGTPAKRPRLRSPGRARKFLFPEPGSAGTLRGTALVSAFCKASSPAAALTKYHGLRAGNNRHLFLEAGNPRSRDRQRWFSCHFRPLGWQVAAPGCPHLVFPLYPAPLLPLGTHISSNRKDTVRPPSRPGFASVASGKVLPVRAVTG</sequence>
<accession>A0A8M1G6X6</accession>
<gene>
    <name evidence="3" type="primary">LOC121103828</name>
</gene>
<evidence type="ECO:0000256" key="1">
    <source>
        <dbReference type="SAM" id="MobiDB-lite"/>
    </source>
</evidence>
<proteinExistence type="predicted"/>
<feature type="compositionally biased region" description="Basic residues" evidence="1">
    <location>
        <begin position="108"/>
        <end position="123"/>
    </location>
</feature>
<dbReference type="RefSeq" id="XP_040491383.1">
    <property type="nucleotide sequence ID" value="XM_040635449.1"/>
</dbReference>
<protein>
    <submittedName>
        <fullName evidence="3">Cuticle collagen 80 isoform X1</fullName>
    </submittedName>
</protein>
<keyword evidence="2" id="KW-1185">Reference proteome</keyword>
<keyword evidence="3" id="KW-0176">Collagen</keyword>
<name>A0A8M1G6X6_URSMA</name>
<dbReference type="AlphaFoldDB" id="A0A8M1G6X6"/>
<feature type="compositionally biased region" description="Low complexity" evidence="1">
    <location>
        <begin position="87"/>
        <end position="98"/>
    </location>
</feature>
<dbReference type="GO" id="GO:0005581">
    <property type="term" value="C:collagen trimer"/>
    <property type="evidence" value="ECO:0007669"/>
    <property type="project" value="UniProtKB-KW"/>
</dbReference>
<evidence type="ECO:0000313" key="3">
    <source>
        <dbReference type="RefSeq" id="XP_040491383.1"/>
    </source>
</evidence>
<organism evidence="2 3">
    <name type="scientific">Ursus maritimus</name>
    <name type="common">Polar bear</name>
    <name type="synonym">Thalarctos maritimus</name>
    <dbReference type="NCBI Taxonomy" id="29073"/>
    <lineage>
        <taxon>Eukaryota</taxon>
        <taxon>Metazoa</taxon>
        <taxon>Chordata</taxon>
        <taxon>Craniata</taxon>
        <taxon>Vertebrata</taxon>
        <taxon>Euteleostomi</taxon>
        <taxon>Mammalia</taxon>
        <taxon>Eutheria</taxon>
        <taxon>Laurasiatheria</taxon>
        <taxon>Carnivora</taxon>
        <taxon>Caniformia</taxon>
        <taxon>Ursidae</taxon>
        <taxon>Ursus</taxon>
    </lineage>
</organism>
<dbReference type="Proteomes" id="UP000261680">
    <property type="component" value="Unplaced"/>
</dbReference>
<feature type="compositionally biased region" description="Basic and acidic residues" evidence="1">
    <location>
        <begin position="22"/>
        <end position="31"/>
    </location>
</feature>
<evidence type="ECO:0000313" key="2">
    <source>
        <dbReference type="Proteomes" id="UP000261680"/>
    </source>
</evidence>